<dbReference type="AlphaFoldDB" id="A0A2G1XMJ4"/>
<feature type="transmembrane region" description="Helical" evidence="1">
    <location>
        <begin position="99"/>
        <end position="132"/>
    </location>
</feature>
<dbReference type="RefSeq" id="WP_099198246.1">
    <property type="nucleotide sequence ID" value="NZ_JBIRXA010000015.1"/>
</dbReference>
<name>A0A2G1XMJ4_STRCJ</name>
<dbReference type="Pfam" id="PF19609">
    <property type="entry name" value="DUF6114"/>
    <property type="match status" value="1"/>
</dbReference>
<organism evidence="2 3">
    <name type="scientific">Streptomyces cinnamoneus</name>
    <name type="common">Streptoverticillium cinnamoneum</name>
    <dbReference type="NCBI Taxonomy" id="53446"/>
    <lineage>
        <taxon>Bacteria</taxon>
        <taxon>Bacillati</taxon>
        <taxon>Actinomycetota</taxon>
        <taxon>Actinomycetes</taxon>
        <taxon>Kitasatosporales</taxon>
        <taxon>Streptomycetaceae</taxon>
        <taxon>Streptomyces</taxon>
        <taxon>Streptomyces cinnamoneus group</taxon>
    </lineage>
</organism>
<accession>A0A2G1XMJ4</accession>
<evidence type="ECO:0000256" key="1">
    <source>
        <dbReference type="SAM" id="Phobius"/>
    </source>
</evidence>
<feature type="transmembrane region" description="Helical" evidence="1">
    <location>
        <begin position="37"/>
        <end position="56"/>
    </location>
</feature>
<keyword evidence="1" id="KW-0472">Membrane</keyword>
<evidence type="ECO:0000313" key="2">
    <source>
        <dbReference type="EMBL" id="PHQ52467.1"/>
    </source>
</evidence>
<feature type="transmembrane region" description="Helical" evidence="1">
    <location>
        <begin position="62"/>
        <end position="87"/>
    </location>
</feature>
<proteinExistence type="predicted"/>
<evidence type="ECO:0000313" key="3">
    <source>
        <dbReference type="Proteomes" id="UP000222531"/>
    </source>
</evidence>
<keyword evidence="3" id="KW-1185">Reference proteome</keyword>
<comment type="caution">
    <text evidence="2">The sequence shown here is derived from an EMBL/GenBank/DDBJ whole genome shotgun (WGS) entry which is preliminary data.</text>
</comment>
<dbReference type="Proteomes" id="UP000222531">
    <property type="component" value="Unassembled WGS sequence"/>
</dbReference>
<keyword evidence="1" id="KW-1133">Transmembrane helix</keyword>
<sequence>MLLTLLAKAGLAKAGLTKAGLAKARARRFAAWRRERPLGAAVLAVLGAVELLWLPFAGFPAAVGVAGVVAGAGLSTSVPLLVTAVMLATHPRLHTPVGIVVLALALVALVTCNAGGMLVGSLLAGAGGVWGFAWLPPERDAG</sequence>
<dbReference type="InterPro" id="IPR046096">
    <property type="entry name" value="DUF6114"/>
</dbReference>
<protein>
    <submittedName>
        <fullName evidence="2">Uncharacterized protein</fullName>
    </submittedName>
</protein>
<gene>
    <name evidence="2" type="ORF">BLA24_06705</name>
</gene>
<dbReference type="EMBL" id="NHZO01000081">
    <property type="protein sequence ID" value="PHQ52467.1"/>
    <property type="molecule type" value="Genomic_DNA"/>
</dbReference>
<reference evidence="2 3" key="1">
    <citation type="journal article" date="2017" name="Biochemistry">
        <title>Identification of the Biosynthetic Pathway for the Antibiotic Bicyclomycin.</title>
        <authorList>
            <person name="Patteson J."/>
            <person name="Cai W."/>
            <person name="Johnson R.A."/>
            <person name="Santa Maria K."/>
            <person name="Li B."/>
        </authorList>
    </citation>
    <scope>NUCLEOTIDE SEQUENCE [LARGE SCALE GENOMIC DNA]</scope>
    <source>
        <strain evidence="2 3">ATCC 21532</strain>
    </source>
</reference>
<keyword evidence="1" id="KW-0812">Transmembrane</keyword>